<evidence type="ECO:0000313" key="4">
    <source>
        <dbReference type="EMBL" id="MFD0948101.1"/>
    </source>
</evidence>
<organism evidence="4 5">
    <name type="scientific">Sphingomonas canadensis</name>
    <dbReference type="NCBI Taxonomy" id="1219257"/>
    <lineage>
        <taxon>Bacteria</taxon>
        <taxon>Pseudomonadati</taxon>
        <taxon>Pseudomonadota</taxon>
        <taxon>Alphaproteobacteria</taxon>
        <taxon>Sphingomonadales</taxon>
        <taxon>Sphingomonadaceae</taxon>
        <taxon>Sphingomonas</taxon>
    </lineage>
</organism>
<dbReference type="InterPro" id="IPR009628">
    <property type="entry name" value="Phage_tape_measure_N"/>
</dbReference>
<dbReference type="Proteomes" id="UP001596977">
    <property type="component" value="Unassembled WGS sequence"/>
</dbReference>
<keyword evidence="1" id="KW-0175">Coiled coil</keyword>
<reference evidence="5" key="1">
    <citation type="journal article" date="2019" name="Int. J. Syst. Evol. Microbiol.">
        <title>The Global Catalogue of Microorganisms (GCM) 10K type strain sequencing project: providing services to taxonomists for standard genome sequencing and annotation.</title>
        <authorList>
            <consortium name="The Broad Institute Genomics Platform"/>
            <consortium name="The Broad Institute Genome Sequencing Center for Infectious Disease"/>
            <person name="Wu L."/>
            <person name="Ma J."/>
        </authorList>
    </citation>
    <scope>NUCLEOTIDE SEQUENCE [LARGE SCALE GENOMIC DNA]</scope>
    <source>
        <strain evidence="5">CCUG 62982</strain>
    </source>
</reference>
<evidence type="ECO:0000313" key="5">
    <source>
        <dbReference type="Proteomes" id="UP001596977"/>
    </source>
</evidence>
<gene>
    <name evidence="4" type="ORF">ACFQ1E_17290</name>
</gene>
<protein>
    <submittedName>
        <fullName evidence="4">Phage tail length tape measure family protein</fullName>
    </submittedName>
</protein>
<proteinExistence type="predicted"/>
<feature type="domain" description="Bacteriophage tail tape measure N-terminal" evidence="3">
    <location>
        <begin position="92"/>
        <end position="217"/>
    </location>
</feature>
<feature type="coiled-coil region" evidence="1">
    <location>
        <begin position="482"/>
        <end position="530"/>
    </location>
</feature>
<dbReference type="EMBL" id="JBHTJG010000010">
    <property type="protein sequence ID" value="MFD0948101.1"/>
    <property type="molecule type" value="Genomic_DNA"/>
</dbReference>
<evidence type="ECO:0000259" key="3">
    <source>
        <dbReference type="Pfam" id="PF06791"/>
    </source>
</evidence>
<dbReference type="RefSeq" id="WP_264945930.1">
    <property type="nucleotide sequence ID" value="NZ_JAPDRA010000010.1"/>
</dbReference>
<sequence>MATIANLTTYIAGESSSFLSSIESSRGALRRLLSELDPAAAATAKFNNEQQLLDNALKRGTAGFKTQAIGIEEHRVKTEQLRARYEQQIGSINRVTQANTQSRMGMQQLSFQLNDIATMYAMGARPMQIFASQAGHVAQAIQMASGGTSAFARFLGGPWGLALTTATVALAPFVAKLFEGETATKKMALASDGLSDAQAVLGQMFDLNSGKLKKMNDLLLLNIKLTELQLRNESLQKRDEAMKFARGVGPSLTTMMIAPWFAEGGDATVMRDANRLRNHVRGTVEAVLAGRKDASAVLDRFTDKDLASLNITAQDYRDALVAATESRYKGITADEIRKTLETGKLSAVFRNPETERKPKSDKDAERAAREAEEARQRFETQMEAFRREQLQDQLAITTDLEERAALQADLNLMEFEERKRQILNEKNYTEEQKTALIDLLKKRYGAEGGDELLVGSGLSPFLAKQAQAQQAELIDQDLAMKRAAMEIQMDALRDQLDQARTQRERRRISLEILDQEKKMARAALEAVIAKEESTKTEKNIARAKLAALDAEYKRKSATVERQTMGPLETYIDGMIKDAGELNEAYENIAVDGLRSLNDGITEAIMGSKSLGEAFSQVAKQIVADLIRIMIQQTLIKPLAEALLPGGGGGGGLSSIGAGLGKMIPGIFSILGGGGGGGIAPGLASGGSFDVGGLPGTDRNLLSINGQPRAWVSDTERLHVTPANDRGGPGGGRNLTQIFNNNGVMTVSEFWAQVQAMSDAAQTGAVTTVRRDSIRAAQRSLRRR</sequence>
<comment type="caution">
    <text evidence="4">The sequence shown here is derived from an EMBL/GenBank/DDBJ whole genome shotgun (WGS) entry which is preliminary data.</text>
</comment>
<name>A0ABW3H9D5_9SPHN</name>
<feature type="region of interest" description="Disordered" evidence="2">
    <location>
        <begin position="352"/>
        <end position="375"/>
    </location>
</feature>
<evidence type="ECO:0000256" key="2">
    <source>
        <dbReference type="SAM" id="MobiDB-lite"/>
    </source>
</evidence>
<evidence type="ECO:0000256" key="1">
    <source>
        <dbReference type="SAM" id="Coils"/>
    </source>
</evidence>
<keyword evidence="5" id="KW-1185">Reference proteome</keyword>
<dbReference type="Pfam" id="PF06791">
    <property type="entry name" value="TMP_2"/>
    <property type="match status" value="1"/>
</dbReference>
<accession>A0ABW3H9D5</accession>